<keyword evidence="2" id="KW-1185">Reference proteome</keyword>
<protein>
    <submittedName>
        <fullName evidence="1">Uncharacterized protein</fullName>
    </submittedName>
</protein>
<gene>
    <name evidence="1" type="ORF">DCAR_0831924</name>
</gene>
<sequence>MNELQNSPPTKKRKICTSMSPLILLDVDIILKICSLLQEDGFIDLFFFIQVWFPFQTSETLATLLNNLDWSRVHEVVEPFKNLECRVFNNFVKHSAEIGVKGAMCYVSCKNLIKAKNPQHHLQILKSISAHDSMSFLAYHIFHTLYHPSTLRENAVILHAKCATDSEFRAKVEKNCTTLKGRYRKYNCNRYYRPDIFPQNGVCSSFVSGEDHNMDVFGLGCSYKEIVNSSCSECMILMMNFKIFRGY</sequence>
<evidence type="ECO:0000313" key="2">
    <source>
        <dbReference type="Proteomes" id="UP000077755"/>
    </source>
</evidence>
<organism evidence="1 2">
    <name type="scientific">Daucus carota subsp. sativus</name>
    <name type="common">Carrot</name>
    <dbReference type="NCBI Taxonomy" id="79200"/>
    <lineage>
        <taxon>Eukaryota</taxon>
        <taxon>Viridiplantae</taxon>
        <taxon>Streptophyta</taxon>
        <taxon>Embryophyta</taxon>
        <taxon>Tracheophyta</taxon>
        <taxon>Spermatophyta</taxon>
        <taxon>Magnoliopsida</taxon>
        <taxon>eudicotyledons</taxon>
        <taxon>Gunneridae</taxon>
        <taxon>Pentapetalae</taxon>
        <taxon>asterids</taxon>
        <taxon>campanulids</taxon>
        <taxon>Apiales</taxon>
        <taxon>Apiaceae</taxon>
        <taxon>Apioideae</taxon>
        <taxon>Scandiceae</taxon>
        <taxon>Daucinae</taxon>
        <taxon>Daucus</taxon>
        <taxon>Daucus sect. Daucus</taxon>
    </lineage>
</organism>
<name>A0A175YPF8_DAUCS</name>
<evidence type="ECO:0000313" key="1">
    <source>
        <dbReference type="EMBL" id="WOH12420.1"/>
    </source>
</evidence>
<dbReference type="AlphaFoldDB" id="A0A175YPF8"/>
<accession>A0A175YPF8</accession>
<dbReference type="Gramene" id="KZM84998">
    <property type="protein sequence ID" value="KZM84998"/>
    <property type="gene ID" value="DCAR_027580"/>
</dbReference>
<reference evidence="1" key="2">
    <citation type="submission" date="2022-03" db="EMBL/GenBank/DDBJ databases">
        <title>Draft title - Genomic analysis of global carrot germplasm unveils the trajectory of domestication and the origin of high carotenoid orange carrot.</title>
        <authorList>
            <person name="Iorizzo M."/>
            <person name="Ellison S."/>
            <person name="Senalik D."/>
            <person name="Macko-Podgorni A."/>
            <person name="Grzebelus D."/>
            <person name="Bostan H."/>
            <person name="Rolling W."/>
            <person name="Curaba J."/>
            <person name="Simon P."/>
        </authorList>
    </citation>
    <scope>NUCLEOTIDE SEQUENCE</scope>
    <source>
        <tissue evidence="1">Leaf</tissue>
    </source>
</reference>
<reference evidence="1" key="1">
    <citation type="journal article" date="2016" name="Nat. Genet.">
        <title>A high-quality carrot genome assembly provides new insights into carotenoid accumulation and asterid genome evolution.</title>
        <authorList>
            <person name="Iorizzo M."/>
            <person name="Ellison S."/>
            <person name="Senalik D."/>
            <person name="Zeng P."/>
            <person name="Satapoomin P."/>
            <person name="Huang J."/>
            <person name="Bowman M."/>
            <person name="Iovene M."/>
            <person name="Sanseverino W."/>
            <person name="Cavagnaro P."/>
            <person name="Yildiz M."/>
            <person name="Macko-Podgorni A."/>
            <person name="Moranska E."/>
            <person name="Grzebelus E."/>
            <person name="Grzebelus D."/>
            <person name="Ashrafi H."/>
            <person name="Zheng Z."/>
            <person name="Cheng S."/>
            <person name="Spooner D."/>
            <person name="Van Deynze A."/>
            <person name="Simon P."/>
        </authorList>
    </citation>
    <scope>NUCLEOTIDE SEQUENCE</scope>
    <source>
        <tissue evidence="1">Leaf</tissue>
    </source>
</reference>
<dbReference type="EMBL" id="CP093350">
    <property type="protein sequence ID" value="WOH12420.1"/>
    <property type="molecule type" value="Genomic_DNA"/>
</dbReference>
<proteinExistence type="predicted"/>
<dbReference type="Proteomes" id="UP000077755">
    <property type="component" value="Chromosome 8"/>
</dbReference>